<organism evidence="3 4">
    <name type="scientific">Dothidotthia symphoricarpi CBS 119687</name>
    <dbReference type="NCBI Taxonomy" id="1392245"/>
    <lineage>
        <taxon>Eukaryota</taxon>
        <taxon>Fungi</taxon>
        <taxon>Dikarya</taxon>
        <taxon>Ascomycota</taxon>
        <taxon>Pezizomycotina</taxon>
        <taxon>Dothideomycetes</taxon>
        <taxon>Pleosporomycetidae</taxon>
        <taxon>Pleosporales</taxon>
        <taxon>Dothidotthiaceae</taxon>
        <taxon>Dothidotthia</taxon>
    </lineage>
</organism>
<dbReference type="GeneID" id="54406581"/>
<evidence type="ECO:0000256" key="1">
    <source>
        <dbReference type="SAM" id="MobiDB-lite"/>
    </source>
</evidence>
<dbReference type="Proteomes" id="UP000799771">
    <property type="component" value="Unassembled WGS sequence"/>
</dbReference>
<feature type="region of interest" description="Disordered" evidence="1">
    <location>
        <begin position="607"/>
        <end position="697"/>
    </location>
</feature>
<dbReference type="RefSeq" id="XP_033522703.1">
    <property type="nucleotide sequence ID" value="XM_033666149.1"/>
</dbReference>
<feature type="region of interest" description="Disordered" evidence="1">
    <location>
        <begin position="524"/>
        <end position="544"/>
    </location>
</feature>
<protein>
    <recommendedName>
        <fullName evidence="2">SAC3/GANP/THP3 conserved domain-containing protein</fullName>
    </recommendedName>
</protein>
<keyword evidence="4" id="KW-1185">Reference proteome</keyword>
<evidence type="ECO:0000313" key="4">
    <source>
        <dbReference type="Proteomes" id="UP000799771"/>
    </source>
</evidence>
<feature type="compositionally biased region" description="Low complexity" evidence="1">
    <location>
        <begin position="1263"/>
        <end position="1272"/>
    </location>
</feature>
<dbReference type="OrthoDB" id="264795at2759"/>
<feature type="compositionally biased region" description="Acidic residues" evidence="1">
    <location>
        <begin position="1185"/>
        <end position="1240"/>
    </location>
</feature>
<proteinExistence type="predicted"/>
<feature type="domain" description="SAC3/GANP/THP3 conserved" evidence="2">
    <location>
        <begin position="22"/>
        <end position="341"/>
    </location>
</feature>
<feature type="compositionally biased region" description="Low complexity" evidence="1">
    <location>
        <begin position="607"/>
        <end position="619"/>
    </location>
</feature>
<feature type="compositionally biased region" description="Polar residues" evidence="1">
    <location>
        <begin position="882"/>
        <end position="895"/>
    </location>
</feature>
<reference evidence="3" key="1">
    <citation type="journal article" date="2020" name="Stud. Mycol.">
        <title>101 Dothideomycetes genomes: a test case for predicting lifestyles and emergence of pathogens.</title>
        <authorList>
            <person name="Haridas S."/>
            <person name="Albert R."/>
            <person name="Binder M."/>
            <person name="Bloem J."/>
            <person name="Labutti K."/>
            <person name="Salamov A."/>
            <person name="Andreopoulos B."/>
            <person name="Baker S."/>
            <person name="Barry K."/>
            <person name="Bills G."/>
            <person name="Bluhm B."/>
            <person name="Cannon C."/>
            <person name="Castanera R."/>
            <person name="Culley D."/>
            <person name="Daum C."/>
            <person name="Ezra D."/>
            <person name="Gonzalez J."/>
            <person name="Henrissat B."/>
            <person name="Kuo A."/>
            <person name="Liang C."/>
            <person name="Lipzen A."/>
            <person name="Lutzoni F."/>
            <person name="Magnuson J."/>
            <person name="Mondo S."/>
            <person name="Nolan M."/>
            <person name="Ohm R."/>
            <person name="Pangilinan J."/>
            <person name="Park H.-J."/>
            <person name="Ramirez L."/>
            <person name="Alfaro M."/>
            <person name="Sun H."/>
            <person name="Tritt A."/>
            <person name="Yoshinaga Y."/>
            <person name="Zwiers L.-H."/>
            <person name="Turgeon B."/>
            <person name="Goodwin S."/>
            <person name="Spatafora J."/>
            <person name="Crous P."/>
            <person name="Grigoriev I."/>
        </authorList>
    </citation>
    <scope>NUCLEOTIDE SEQUENCE</scope>
    <source>
        <strain evidence="3">CBS 119687</strain>
    </source>
</reference>
<feature type="compositionally biased region" description="Pro residues" evidence="1">
    <location>
        <begin position="961"/>
        <end position="971"/>
    </location>
</feature>
<feature type="compositionally biased region" description="Gly residues" evidence="1">
    <location>
        <begin position="1252"/>
        <end position="1262"/>
    </location>
</feature>
<dbReference type="EMBL" id="ML977508">
    <property type="protein sequence ID" value="KAF2128314.1"/>
    <property type="molecule type" value="Genomic_DNA"/>
</dbReference>
<accession>A0A6A6ABC1</accession>
<feature type="region of interest" description="Disordered" evidence="1">
    <location>
        <begin position="556"/>
        <end position="578"/>
    </location>
</feature>
<feature type="compositionally biased region" description="Polar residues" evidence="1">
    <location>
        <begin position="1117"/>
        <end position="1148"/>
    </location>
</feature>
<dbReference type="InterPro" id="IPR045107">
    <property type="entry name" value="SAC3/GANP/THP3"/>
</dbReference>
<dbReference type="GO" id="GO:0005737">
    <property type="term" value="C:cytoplasm"/>
    <property type="evidence" value="ECO:0007669"/>
    <property type="project" value="TreeGrafter"/>
</dbReference>
<feature type="compositionally biased region" description="Basic and acidic residues" evidence="1">
    <location>
        <begin position="632"/>
        <end position="644"/>
    </location>
</feature>
<dbReference type="InterPro" id="IPR005062">
    <property type="entry name" value="SAC3/GANP/THP3_conserved"/>
</dbReference>
<evidence type="ECO:0000259" key="2">
    <source>
        <dbReference type="Pfam" id="PF03399"/>
    </source>
</evidence>
<dbReference type="GO" id="GO:0006406">
    <property type="term" value="P:mRNA export from nucleus"/>
    <property type="evidence" value="ECO:0007669"/>
    <property type="project" value="TreeGrafter"/>
</dbReference>
<dbReference type="Gene3D" id="1.25.40.990">
    <property type="match status" value="1"/>
</dbReference>
<dbReference type="PANTHER" id="PTHR12436">
    <property type="entry name" value="80 KDA MCM3-ASSOCIATED PROTEIN"/>
    <property type="match status" value="1"/>
</dbReference>
<gene>
    <name evidence="3" type="ORF">P153DRAFT_34703</name>
</gene>
<feature type="compositionally biased region" description="Polar residues" evidence="1">
    <location>
        <begin position="556"/>
        <end position="576"/>
    </location>
</feature>
<feature type="compositionally biased region" description="Basic and acidic residues" evidence="1">
    <location>
        <begin position="942"/>
        <end position="953"/>
    </location>
</feature>
<feature type="compositionally biased region" description="Low complexity" evidence="1">
    <location>
        <begin position="524"/>
        <end position="539"/>
    </location>
</feature>
<feature type="region of interest" description="Disordered" evidence="1">
    <location>
        <begin position="876"/>
        <end position="895"/>
    </location>
</feature>
<feature type="compositionally biased region" description="Low complexity" evidence="1">
    <location>
        <begin position="645"/>
        <end position="655"/>
    </location>
</feature>
<feature type="region of interest" description="Disordered" evidence="1">
    <location>
        <begin position="812"/>
        <end position="867"/>
    </location>
</feature>
<feature type="compositionally biased region" description="Basic and acidic residues" evidence="1">
    <location>
        <begin position="656"/>
        <end position="697"/>
    </location>
</feature>
<feature type="region of interest" description="Disordered" evidence="1">
    <location>
        <begin position="930"/>
        <end position="977"/>
    </location>
</feature>
<sequence>MNPDGQMKLSESVKLYGDCTDMCPEFERVRRIVELDVKAPECTPETEYLPRKERIPDESRMVKAYARSAAGMDVELISEIRSPATCLKTIDHLMQRLDTADFDHLHSWIWDRTRAVRKDLRTQRIEKRPDINILLTCLERSARFLLLSMHHMAQSPKESYTYQQDMEQFNQTLMSLKERYTDNRRAGIPSDNEAEFWAYRLILASLFANTQLESELHSLPSDLRHNNRVKTAIEIGQALKSVLFKRTESKFIQAQANWKRFWELVKSSRVSYLMACAAEVSFQRVRHVVLDTIWRAYRRGNSKAVGIVVDDWTTDKLKYVLGLDTDREAVELCEAFGFTFSRNDEGHTYLDIIAMGYGQGPLRTPADASPQIFSADIVESKRFGRALSAVISGMSVQEARRNGLVFESDSAMQVEDEMEDETSLFVPDTTTAKSNGFFPAANGAANLSAFAPSFSPASTPATTPAASFASGNPFAQAVSQTQPNQVSASPFSSAVQPGLFDAAKTPIQFAPNSTQNTNPFAKFASAAASKPESSTPATSFSNEATATPSFSFANAAKTEQPTATSASQPPASFGFSNNLANGGAAQNATKSPFSFATTTTAPAPAAEAAKSSFSFTPATSPTPTPAAPVAQDEEKQKAEEEQRKALALQQQQAAEEQQRVQAEQERQAQEAEQRRIENQRRQQQLDEERRVKEERERVIREEQRLAQKEEERLTKARERETAYNTLTMNILFDPDEGLMYQFLENAVDNVTRDVLLQVQREKATALGEEFNQRKQLGFKRAVMAHWIAQLEKKHRARQARDRRRRLKELRAQMANEEEGGAPATMNGHATSEPTFKKPATPNSRRARRTEERRSSQAPEPIEQPAQVQVQAWPPRNIPRQAPSVQTPATSVNGTASLSGYSEAYEKSTVPSDRTETDWFKLRALGIDPSKYRKRSFGSSSGEEERQEVKPDPKRPRRTPPIASPAPSPSPTPTITDDPLARFRALQHALHNSASSAQSVNGTASFNGRSSLNVNGNGNGKASQLIAQAKQLLATPKQPPTHDFGRSVPNLSLSRQSAFNRSTATTGPNTTDRPAYWARTSRFVPQHLYGKGPDAIRRYRDQYAPAAGGRNEPMAISSPASARNSGVQGMSSPIPTQMSYFPLQTQTQYGDGEPEVQQGGDVYSELDDSDDDVPEPEVVHAQVLDSSDDEEEESEEEEDDAFDADEDEDAVSFDEDEDLDEDEDEEMPSDQAADWDDEEDDSTPHFAQPAQGLGLGFGFGGQAQQGFSFVGQAQGQGQGQMGGTQDDAIELSD</sequence>
<dbReference type="Pfam" id="PF03399">
    <property type="entry name" value="SAC3_GANP"/>
    <property type="match status" value="1"/>
</dbReference>
<name>A0A6A6ABC1_9PLEO</name>
<evidence type="ECO:0000313" key="3">
    <source>
        <dbReference type="EMBL" id="KAF2128314.1"/>
    </source>
</evidence>
<feature type="compositionally biased region" description="Acidic residues" evidence="1">
    <location>
        <begin position="1163"/>
        <end position="1174"/>
    </location>
</feature>
<dbReference type="GO" id="GO:0070390">
    <property type="term" value="C:transcription export complex 2"/>
    <property type="evidence" value="ECO:0007669"/>
    <property type="project" value="TreeGrafter"/>
</dbReference>
<dbReference type="PANTHER" id="PTHR12436:SF3">
    <property type="entry name" value="GERMINAL-CENTER ASSOCIATED NUCLEAR PROTEIN"/>
    <property type="match status" value="1"/>
</dbReference>
<feature type="region of interest" description="Disordered" evidence="1">
    <location>
        <begin position="1105"/>
        <end position="1292"/>
    </location>
</feature>